<gene>
    <name evidence="2" type="ORF">UFOVP274_49</name>
</gene>
<evidence type="ECO:0000313" key="2">
    <source>
        <dbReference type="EMBL" id="CAB4134711.1"/>
    </source>
</evidence>
<accession>A0A6J5LKG8</accession>
<dbReference type="InterPro" id="IPR036390">
    <property type="entry name" value="WH_DNA-bd_sf"/>
</dbReference>
<feature type="compositionally biased region" description="Basic and acidic residues" evidence="1">
    <location>
        <begin position="76"/>
        <end position="92"/>
    </location>
</feature>
<protein>
    <recommendedName>
        <fullName evidence="3">Helix-turn-helix domain containing protein</fullName>
    </recommendedName>
</protein>
<feature type="region of interest" description="Disordered" evidence="1">
    <location>
        <begin position="73"/>
        <end position="100"/>
    </location>
</feature>
<name>A0A6J5LKG8_9CAUD</name>
<evidence type="ECO:0000256" key="1">
    <source>
        <dbReference type="SAM" id="MobiDB-lite"/>
    </source>
</evidence>
<reference evidence="2" key="1">
    <citation type="submission" date="2020-04" db="EMBL/GenBank/DDBJ databases">
        <authorList>
            <person name="Chiriac C."/>
            <person name="Salcher M."/>
            <person name="Ghai R."/>
            <person name="Kavagutti S V."/>
        </authorList>
    </citation>
    <scope>NUCLEOTIDE SEQUENCE</scope>
</reference>
<organism evidence="2">
    <name type="scientific">uncultured Caudovirales phage</name>
    <dbReference type="NCBI Taxonomy" id="2100421"/>
    <lineage>
        <taxon>Viruses</taxon>
        <taxon>Duplodnaviria</taxon>
        <taxon>Heunggongvirae</taxon>
        <taxon>Uroviricota</taxon>
        <taxon>Caudoviricetes</taxon>
        <taxon>Peduoviridae</taxon>
        <taxon>Maltschvirus</taxon>
        <taxon>Maltschvirus maltsch</taxon>
    </lineage>
</organism>
<sequence length="117" mass="13128">MPSELTGVTQTLIINTLLVHKSLTLTEFSKITGKNRSTLKSSMSTLRALNIVHVSGYAFAKSGRESVIWSLGNKPDAPRPDFKGERRKEQQRKAQRIYSMKKKLRKIGPSPWAGLMT</sequence>
<dbReference type="SUPFAM" id="SSF46785">
    <property type="entry name" value="Winged helix' DNA-binding domain"/>
    <property type="match status" value="1"/>
</dbReference>
<proteinExistence type="predicted"/>
<dbReference type="EMBL" id="LR796296">
    <property type="protein sequence ID" value="CAB4134711.1"/>
    <property type="molecule type" value="Genomic_DNA"/>
</dbReference>
<evidence type="ECO:0008006" key="3">
    <source>
        <dbReference type="Google" id="ProtNLM"/>
    </source>
</evidence>